<protein>
    <recommendedName>
        <fullName evidence="11 12">ATP synthase subunit a</fullName>
    </recommendedName>
    <alternativeName>
        <fullName evidence="11">ATP synthase F0 sector subunit a</fullName>
    </alternativeName>
    <alternativeName>
        <fullName evidence="11">F-ATPase subunit 6</fullName>
    </alternativeName>
</protein>
<feature type="transmembrane region" description="Helical" evidence="11">
    <location>
        <begin position="154"/>
        <end position="176"/>
    </location>
</feature>
<dbReference type="PRINTS" id="PR00123">
    <property type="entry name" value="ATPASEA"/>
</dbReference>
<dbReference type="PANTHER" id="PTHR11410">
    <property type="entry name" value="ATP SYNTHASE SUBUNIT A"/>
    <property type="match status" value="1"/>
</dbReference>
<dbReference type="GO" id="GO:0045259">
    <property type="term" value="C:proton-transporting ATP synthase complex"/>
    <property type="evidence" value="ECO:0007669"/>
    <property type="project" value="UniProtKB-KW"/>
</dbReference>
<dbReference type="CDD" id="cd00310">
    <property type="entry name" value="ATP-synt_Fo_a_6"/>
    <property type="match status" value="1"/>
</dbReference>
<evidence type="ECO:0000256" key="5">
    <source>
        <dbReference type="ARBA" id="ARBA00022692"/>
    </source>
</evidence>
<evidence type="ECO:0000256" key="8">
    <source>
        <dbReference type="ARBA" id="ARBA00023065"/>
    </source>
</evidence>
<evidence type="ECO:0000256" key="6">
    <source>
        <dbReference type="ARBA" id="ARBA00022781"/>
    </source>
</evidence>
<dbReference type="PROSITE" id="PS00449">
    <property type="entry name" value="ATPASE_A"/>
    <property type="match status" value="1"/>
</dbReference>
<feature type="transmembrane region" description="Helical" evidence="11">
    <location>
        <begin position="196"/>
        <end position="220"/>
    </location>
</feature>
<evidence type="ECO:0000256" key="11">
    <source>
        <dbReference type="HAMAP-Rule" id="MF_01393"/>
    </source>
</evidence>
<dbReference type="Pfam" id="PF00119">
    <property type="entry name" value="ATP-synt_A"/>
    <property type="match status" value="1"/>
</dbReference>
<dbReference type="InterPro" id="IPR045083">
    <property type="entry name" value="ATP_synth_F0_asu_bact/mt"/>
</dbReference>
<dbReference type="SUPFAM" id="SSF81336">
    <property type="entry name" value="F1F0 ATP synthase subunit A"/>
    <property type="match status" value="1"/>
</dbReference>
<dbReference type="GO" id="GO:0046933">
    <property type="term" value="F:proton-transporting ATP synthase activity, rotational mechanism"/>
    <property type="evidence" value="ECO:0007669"/>
    <property type="project" value="UniProtKB-UniRule"/>
</dbReference>
<reference evidence="13 14" key="1">
    <citation type="submission" date="2017-04" db="EMBL/GenBank/DDBJ databases">
        <authorList>
            <person name="Afonso C.L."/>
            <person name="Miller P.J."/>
            <person name="Scott M.A."/>
            <person name="Spackman E."/>
            <person name="Goraichik I."/>
            <person name="Dimitrov K.M."/>
            <person name="Suarez D.L."/>
            <person name="Swayne D.E."/>
        </authorList>
    </citation>
    <scope>NUCLEOTIDE SEQUENCE [LARGE SCALE GENOMIC DNA]</scope>
    <source>
        <strain evidence="13 14">USBA 355</strain>
    </source>
</reference>
<dbReference type="PANTHER" id="PTHR11410:SF0">
    <property type="entry name" value="ATP SYNTHASE SUBUNIT A"/>
    <property type="match status" value="1"/>
</dbReference>
<dbReference type="InterPro" id="IPR035908">
    <property type="entry name" value="F0_ATP_A_sf"/>
</dbReference>
<evidence type="ECO:0000256" key="4">
    <source>
        <dbReference type="ARBA" id="ARBA00022547"/>
    </source>
</evidence>
<keyword evidence="10 11" id="KW-0066">ATP synthesis</keyword>
<dbReference type="InterPro" id="IPR000568">
    <property type="entry name" value="ATP_synth_F0_asu"/>
</dbReference>
<keyword evidence="6 11" id="KW-0375">Hydrogen ion transport</keyword>
<evidence type="ECO:0000313" key="14">
    <source>
        <dbReference type="Proteomes" id="UP000192917"/>
    </source>
</evidence>
<keyword evidence="14" id="KW-1185">Reference proteome</keyword>
<evidence type="ECO:0000256" key="9">
    <source>
        <dbReference type="ARBA" id="ARBA00023136"/>
    </source>
</evidence>
<dbReference type="GO" id="GO:0005886">
    <property type="term" value="C:plasma membrane"/>
    <property type="evidence" value="ECO:0007669"/>
    <property type="project" value="UniProtKB-SubCell"/>
</dbReference>
<comment type="subcellular location">
    <subcellularLocation>
        <location evidence="11 12">Cell membrane</location>
        <topology evidence="11 12">Multi-pass membrane protein</topology>
    </subcellularLocation>
    <subcellularLocation>
        <location evidence="1">Membrane</location>
        <topology evidence="1">Multi-pass membrane protein</topology>
    </subcellularLocation>
</comment>
<feature type="transmembrane region" description="Helical" evidence="11">
    <location>
        <begin position="41"/>
        <end position="60"/>
    </location>
</feature>
<dbReference type="NCBIfam" id="TIGR01131">
    <property type="entry name" value="ATP_synt_6_or_A"/>
    <property type="match status" value="1"/>
</dbReference>
<keyword evidence="7 11" id="KW-1133">Transmembrane helix</keyword>
<keyword evidence="5 11" id="KW-0812">Transmembrane</keyword>
<keyword evidence="11" id="KW-1003">Cell membrane</keyword>
<dbReference type="AlphaFoldDB" id="A0A1Y6CHJ7"/>
<keyword evidence="3 11" id="KW-0813">Transport</keyword>
<evidence type="ECO:0000256" key="10">
    <source>
        <dbReference type="ARBA" id="ARBA00023310"/>
    </source>
</evidence>
<keyword evidence="4 11" id="KW-0138">CF(0)</keyword>
<evidence type="ECO:0000256" key="7">
    <source>
        <dbReference type="ARBA" id="ARBA00022989"/>
    </source>
</evidence>
<name>A0A1Y6CHJ7_9PROT</name>
<evidence type="ECO:0000256" key="12">
    <source>
        <dbReference type="RuleBase" id="RU000483"/>
    </source>
</evidence>
<keyword evidence="8 11" id="KW-0406">Ion transport</keyword>
<dbReference type="EMBL" id="FWZX01000024">
    <property type="protein sequence ID" value="SMF62526.1"/>
    <property type="molecule type" value="Genomic_DNA"/>
</dbReference>
<dbReference type="Gene3D" id="1.20.120.220">
    <property type="entry name" value="ATP synthase, F0 complex, subunit A"/>
    <property type="match status" value="1"/>
</dbReference>
<proteinExistence type="inferred from homology"/>
<organism evidence="13 14">
    <name type="scientific">Tistlia consotensis USBA 355</name>
    <dbReference type="NCBI Taxonomy" id="560819"/>
    <lineage>
        <taxon>Bacteria</taxon>
        <taxon>Pseudomonadati</taxon>
        <taxon>Pseudomonadota</taxon>
        <taxon>Alphaproteobacteria</taxon>
        <taxon>Rhodospirillales</taxon>
        <taxon>Rhodovibrionaceae</taxon>
        <taxon>Tistlia</taxon>
    </lineage>
</organism>
<feature type="transmembrane region" description="Helical" evidence="11">
    <location>
        <begin position="121"/>
        <end position="142"/>
    </location>
</feature>
<dbReference type="HAMAP" id="MF_01393">
    <property type="entry name" value="ATP_synth_a_bact"/>
    <property type="match status" value="1"/>
</dbReference>
<evidence type="ECO:0000256" key="2">
    <source>
        <dbReference type="ARBA" id="ARBA00006810"/>
    </source>
</evidence>
<feature type="transmembrane region" description="Helical" evidence="11">
    <location>
        <begin position="227"/>
        <end position="246"/>
    </location>
</feature>
<dbReference type="STRING" id="560819.SAMN05428998_12424"/>
<accession>A0A1Y6CHJ7</accession>
<dbReference type="NCBIfam" id="NF004482">
    <property type="entry name" value="PRK05815.2-4"/>
    <property type="match status" value="1"/>
</dbReference>
<comment type="similarity">
    <text evidence="2 11 12">Belongs to the ATPase A chain family.</text>
</comment>
<feature type="transmembrane region" description="Helical" evidence="11">
    <location>
        <begin position="95"/>
        <end position="115"/>
    </location>
</feature>
<keyword evidence="9 11" id="KW-0472">Membrane</keyword>
<sequence>MAELPETPDKVFPVDPLHQFQIHSIVPVNVGGVDLSFTNSALWMAIAIGLIGLFFVLATGGRQLVPGRLQSVAELMYEIVANMVRDNVGTEGRRYFPFVFTLFMFTLFGNVLGIIPHSFTYTSHIIVTFFMAFVIFIAVTVIGFARHGLGFLRLFFPHGAPLWTSVILVPIELISYLSRPVSLSVRLFANMMAGHIMLKVFAGFVLLMGLAGVVPLAALVGITVLELLVAVLQAYIFTILTCVYLHDAIHLH</sequence>
<dbReference type="InterPro" id="IPR023011">
    <property type="entry name" value="ATP_synth_F0_asu_AS"/>
</dbReference>
<evidence type="ECO:0000256" key="3">
    <source>
        <dbReference type="ARBA" id="ARBA00022448"/>
    </source>
</evidence>
<gene>
    <name evidence="11" type="primary">atpB</name>
    <name evidence="13" type="ORF">SAMN05428998_12424</name>
</gene>
<dbReference type="Proteomes" id="UP000192917">
    <property type="component" value="Unassembled WGS sequence"/>
</dbReference>
<evidence type="ECO:0000256" key="1">
    <source>
        <dbReference type="ARBA" id="ARBA00004141"/>
    </source>
</evidence>
<evidence type="ECO:0000313" key="13">
    <source>
        <dbReference type="EMBL" id="SMF62526.1"/>
    </source>
</evidence>
<comment type="function">
    <text evidence="11 12">Key component of the proton channel; it plays a direct role in the translocation of protons across the membrane.</text>
</comment>